<comment type="caution">
    <text evidence="1">The sequence shown here is derived from an EMBL/GenBank/DDBJ whole genome shotgun (WGS) entry which is preliminary data.</text>
</comment>
<protein>
    <submittedName>
        <fullName evidence="1">Enoyl-CoA hydratase</fullName>
    </submittedName>
</protein>
<dbReference type="AlphaFoldDB" id="A0A4R5WJ76"/>
<accession>A0A4R5WJ76</accession>
<dbReference type="Proteomes" id="UP000294929">
    <property type="component" value="Unassembled WGS sequence"/>
</dbReference>
<evidence type="ECO:0000313" key="1">
    <source>
        <dbReference type="EMBL" id="TDK90682.1"/>
    </source>
</evidence>
<evidence type="ECO:0000313" key="2">
    <source>
        <dbReference type="Proteomes" id="UP000294929"/>
    </source>
</evidence>
<gene>
    <name evidence="1" type="ORF">EUA03_09755</name>
</gene>
<name>A0A4R5WJ76_MYCMU</name>
<organism evidence="1 2">
    <name type="scientific">Mycolicibacterium mucogenicum</name>
    <name type="common">Mycobacterium mucogenicum</name>
    <dbReference type="NCBI Taxonomy" id="56689"/>
    <lineage>
        <taxon>Bacteria</taxon>
        <taxon>Bacillati</taxon>
        <taxon>Actinomycetota</taxon>
        <taxon>Actinomycetes</taxon>
        <taxon>Mycobacteriales</taxon>
        <taxon>Mycobacteriaceae</taxon>
        <taxon>Mycolicibacterium</taxon>
    </lineage>
</organism>
<sequence>MTETMPGSTVLVVMVISHFLGDGYLSKHLLGTLAQ</sequence>
<proteinExistence type="predicted"/>
<dbReference type="EMBL" id="SDLO01000006">
    <property type="protein sequence ID" value="TDK90682.1"/>
    <property type="molecule type" value="Genomic_DNA"/>
</dbReference>
<dbReference type="OrthoDB" id="4737657at2"/>
<reference evidence="1 2" key="1">
    <citation type="submission" date="2019-01" db="EMBL/GenBank/DDBJ databases">
        <title>High-quality-draft genome sequences of five non-tuberculosis mycobacteriaceae isolated from a nosocomial environment.</title>
        <authorList>
            <person name="Tiago I."/>
            <person name="Alarico S."/>
            <person name="Pereira S.G."/>
            <person name="Coelho C."/>
            <person name="Maranha A."/>
            <person name="Empadinhas N."/>
        </authorList>
    </citation>
    <scope>NUCLEOTIDE SEQUENCE [LARGE SCALE GENOMIC DNA]</scope>
    <source>
        <strain evidence="1 2">24AIII</strain>
    </source>
</reference>